<accession>A0A1I4QZ42</accession>
<dbReference type="EMBL" id="FOTR01000019">
    <property type="protein sequence ID" value="SFM45257.1"/>
    <property type="molecule type" value="Genomic_DNA"/>
</dbReference>
<feature type="domain" description="RecX third three-helical" evidence="7">
    <location>
        <begin position="159"/>
        <end position="206"/>
    </location>
</feature>
<evidence type="ECO:0000313" key="10">
    <source>
        <dbReference type="Proteomes" id="UP000198565"/>
    </source>
</evidence>
<feature type="domain" description="RecX second three-helical" evidence="6">
    <location>
        <begin position="112"/>
        <end position="153"/>
    </location>
</feature>
<evidence type="ECO:0000259" key="7">
    <source>
        <dbReference type="Pfam" id="PF21981"/>
    </source>
</evidence>
<feature type="domain" description="RecX first three-helical" evidence="8">
    <location>
        <begin position="66"/>
        <end position="105"/>
    </location>
</feature>
<dbReference type="AlphaFoldDB" id="A0A1I4QZ42"/>
<keyword evidence="4 5" id="KW-0963">Cytoplasm</keyword>
<evidence type="ECO:0000256" key="2">
    <source>
        <dbReference type="ARBA" id="ARBA00009695"/>
    </source>
</evidence>
<dbReference type="HAMAP" id="MF_01114">
    <property type="entry name" value="RecX"/>
    <property type="match status" value="1"/>
</dbReference>
<dbReference type="Pfam" id="PF21981">
    <property type="entry name" value="RecX_HTH3"/>
    <property type="match status" value="2"/>
</dbReference>
<protein>
    <recommendedName>
        <fullName evidence="3 5">Regulatory protein RecX</fullName>
    </recommendedName>
</protein>
<dbReference type="InterPro" id="IPR036388">
    <property type="entry name" value="WH-like_DNA-bd_sf"/>
</dbReference>
<dbReference type="PANTHER" id="PTHR33602:SF1">
    <property type="entry name" value="REGULATORY PROTEIN RECX FAMILY PROTEIN"/>
    <property type="match status" value="1"/>
</dbReference>
<dbReference type="PANTHER" id="PTHR33602">
    <property type="entry name" value="REGULATORY PROTEIN RECX FAMILY PROTEIN"/>
    <property type="match status" value="1"/>
</dbReference>
<dbReference type="NCBIfam" id="NF010733">
    <property type="entry name" value="PRK14135.1"/>
    <property type="match status" value="1"/>
</dbReference>
<dbReference type="STRING" id="334253.SAMN04487943_11925"/>
<dbReference type="Proteomes" id="UP000198565">
    <property type="component" value="Unassembled WGS sequence"/>
</dbReference>
<evidence type="ECO:0000259" key="8">
    <source>
        <dbReference type="Pfam" id="PF21982"/>
    </source>
</evidence>
<evidence type="ECO:0000259" key="6">
    <source>
        <dbReference type="Pfam" id="PF02631"/>
    </source>
</evidence>
<keyword evidence="10" id="KW-1185">Reference proteome</keyword>
<dbReference type="InterPro" id="IPR053925">
    <property type="entry name" value="RecX_HTH_3rd"/>
</dbReference>
<dbReference type="InterPro" id="IPR053924">
    <property type="entry name" value="RecX_HTH_2nd"/>
</dbReference>
<dbReference type="InterPro" id="IPR003783">
    <property type="entry name" value="Regulatory_RecX"/>
</dbReference>
<dbReference type="GO" id="GO:0005737">
    <property type="term" value="C:cytoplasm"/>
    <property type="evidence" value="ECO:0007669"/>
    <property type="project" value="UniProtKB-SubCell"/>
</dbReference>
<comment type="similarity">
    <text evidence="2 5">Belongs to the RecX family.</text>
</comment>
<dbReference type="InterPro" id="IPR053926">
    <property type="entry name" value="RecX_HTH_1st"/>
</dbReference>
<organism evidence="9 10">
    <name type="scientific">Gracilibacillus orientalis</name>
    <dbReference type="NCBI Taxonomy" id="334253"/>
    <lineage>
        <taxon>Bacteria</taxon>
        <taxon>Bacillati</taxon>
        <taxon>Bacillota</taxon>
        <taxon>Bacilli</taxon>
        <taxon>Bacillales</taxon>
        <taxon>Bacillaceae</taxon>
        <taxon>Gracilibacillus</taxon>
    </lineage>
</organism>
<dbReference type="OrthoDB" id="5421057at2"/>
<evidence type="ECO:0000313" key="9">
    <source>
        <dbReference type="EMBL" id="SFM45257.1"/>
    </source>
</evidence>
<feature type="domain" description="RecX third three-helical" evidence="7">
    <location>
        <begin position="217"/>
        <end position="264"/>
    </location>
</feature>
<evidence type="ECO:0000256" key="5">
    <source>
        <dbReference type="HAMAP-Rule" id="MF_01114"/>
    </source>
</evidence>
<dbReference type="Gene3D" id="1.10.10.10">
    <property type="entry name" value="Winged helix-like DNA-binding domain superfamily/Winged helix DNA-binding domain"/>
    <property type="match status" value="4"/>
</dbReference>
<reference evidence="10" key="1">
    <citation type="submission" date="2016-10" db="EMBL/GenBank/DDBJ databases">
        <authorList>
            <person name="Varghese N."/>
            <person name="Submissions S."/>
        </authorList>
    </citation>
    <scope>NUCLEOTIDE SEQUENCE [LARGE SCALE GENOMIC DNA]</scope>
    <source>
        <strain evidence="10">CGMCC 1.4250</strain>
    </source>
</reference>
<gene>
    <name evidence="5" type="primary">recX</name>
    <name evidence="9" type="ORF">SAMN04487943_11925</name>
</gene>
<dbReference type="Pfam" id="PF02631">
    <property type="entry name" value="RecX_HTH2"/>
    <property type="match status" value="1"/>
</dbReference>
<comment type="subcellular location">
    <subcellularLocation>
        <location evidence="1 5">Cytoplasm</location>
    </subcellularLocation>
</comment>
<evidence type="ECO:0000256" key="4">
    <source>
        <dbReference type="ARBA" id="ARBA00022490"/>
    </source>
</evidence>
<name>A0A1I4QZ42_9BACI</name>
<proteinExistence type="inferred from homology"/>
<evidence type="ECO:0000256" key="3">
    <source>
        <dbReference type="ARBA" id="ARBA00018111"/>
    </source>
</evidence>
<dbReference type="GO" id="GO:0006282">
    <property type="term" value="P:regulation of DNA repair"/>
    <property type="evidence" value="ECO:0007669"/>
    <property type="project" value="UniProtKB-UniRule"/>
</dbReference>
<sequence length="271" mass="31913">MPEITKITTQKKSKHRFNIFLKENEQEYYGFSVNEDILIQYYLQKGQFLTPETIEQIQEKDESYKAYTLSIKYLSYRMRSEKELIDHLYRKEVDDTYIGEVITRLRREGLVDDLAFSEAFVRTKMETSTKGPLMIKKELAEKGIQASNMEQALSFYTFEKQFDKVEKLAKKKLEAASKKSYRQQIDSVKQSLMQKGFTSNVISEVLNNLEVERDDGEEYNAIVYQGEKLVMKYQKEDNGYALKQKVKAALYRKGFASDLINRFLEEHISEH</sequence>
<evidence type="ECO:0000256" key="1">
    <source>
        <dbReference type="ARBA" id="ARBA00004496"/>
    </source>
</evidence>
<dbReference type="Pfam" id="PF21982">
    <property type="entry name" value="RecX_HTH1"/>
    <property type="match status" value="1"/>
</dbReference>
<dbReference type="RefSeq" id="WP_091486421.1">
    <property type="nucleotide sequence ID" value="NZ_FOTR01000019.1"/>
</dbReference>
<comment type="function">
    <text evidence="5">Modulates RecA activity.</text>
</comment>